<keyword evidence="2" id="KW-0489">Methyltransferase</keyword>
<sequence length="494" mass="57858">MICDTFKDIMNNIQVRQNLIQLRKELKEGTNKHALLFNMKSELVLLPTLLLHEDAKVRKNAALVIGDLALKEYLDQLYEAYEKETTLFVRSAYLTAMKELDYRKYLPMFKERLESLGKKEIPLEQKKHTGEEMKLLSELILTVDGVKAHKFTGFHEPSDIVLLTNRNHISITKEILGVFQTKEFNAGLMVRTDKLEEVLPIRIYQELLFMVEGMKTCDFNFRVAAETIVNSKLMDFLKKRHQGTVPFYFRIELKAKLDLEKKSAFTKKLSAEIESLSQRKLINTTSNYEFEIRLIENKEGRLNMLVKLFTIKDERFLYRKNVVASSIHPTNAALVMALAKDYFREEAKILDPFCGVGTMLIERHKALKANTMYGLDIFGEAIQKARENTEAANQIIHYINRDFFEFQHEYLFNEVITNMPTVTGRRREGEIYQLYQRFFRKVKGHLEEDGILVLYSHNKDFLKKTAGKEGFQIEKEFEISMREGSYVYILTRRM</sequence>
<organism evidence="2 3">
    <name type="scientific">Anaeromicropila populeti</name>
    <dbReference type="NCBI Taxonomy" id="37658"/>
    <lineage>
        <taxon>Bacteria</taxon>
        <taxon>Bacillati</taxon>
        <taxon>Bacillota</taxon>
        <taxon>Clostridia</taxon>
        <taxon>Lachnospirales</taxon>
        <taxon>Lachnospiraceae</taxon>
        <taxon>Anaeromicropila</taxon>
    </lineage>
</organism>
<name>A0A1I6JWV4_9FIRM</name>
<evidence type="ECO:0000313" key="2">
    <source>
        <dbReference type="EMBL" id="SFR83368.1"/>
    </source>
</evidence>
<feature type="domain" description="Ribosomal RNA large subunit methyltransferase K/L-like methyltransferase" evidence="1">
    <location>
        <begin position="318"/>
        <end position="478"/>
    </location>
</feature>
<evidence type="ECO:0000259" key="1">
    <source>
        <dbReference type="Pfam" id="PF01170"/>
    </source>
</evidence>
<dbReference type="SUPFAM" id="SSF48371">
    <property type="entry name" value="ARM repeat"/>
    <property type="match status" value="1"/>
</dbReference>
<dbReference type="Proteomes" id="UP000199659">
    <property type="component" value="Unassembled WGS sequence"/>
</dbReference>
<dbReference type="STRING" id="37658.SAMN05661086_02021"/>
<keyword evidence="2" id="KW-0808">Transferase</keyword>
<dbReference type="PANTHER" id="PTHR14911">
    <property type="entry name" value="THUMP DOMAIN-CONTAINING"/>
    <property type="match status" value="1"/>
</dbReference>
<dbReference type="GO" id="GO:0016423">
    <property type="term" value="F:tRNA (guanine) methyltransferase activity"/>
    <property type="evidence" value="ECO:0007669"/>
    <property type="project" value="TreeGrafter"/>
</dbReference>
<dbReference type="SUPFAM" id="SSF53335">
    <property type="entry name" value="S-adenosyl-L-methionine-dependent methyltransferases"/>
    <property type="match status" value="1"/>
</dbReference>
<protein>
    <submittedName>
        <fullName evidence="2">Putative RNA methylase family UPF0020</fullName>
    </submittedName>
</protein>
<reference evidence="2 3" key="1">
    <citation type="submission" date="2016-10" db="EMBL/GenBank/DDBJ databases">
        <authorList>
            <person name="de Groot N.N."/>
        </authorList>
    </citation>
    <scope>NUCLEOTIDE SEQUENCE [LARGE SCALE GENOMIC DNA]</scope>
    <source>
        <strain evidence="2 3">743A</strain>
    </source>
</reference>
<dbReference type="InterPro" id="IPR000241">
    <property type="entry name" value="RlmKL-like_Mtase"/>
</dbReference>
<dbReference type="RefSeq" id="WP_092560563.1">
    <property type="nucleotide sequence ID" value="NZ_FOYZ01000007.1"/>
</dbReference>
<dbReference type="EMBL" id="FOYZ01000007">
    <property type="protein sequence ID" value="SFR83368.1"/>
    <property type="molecule type" value="Genomic_DNA"/>
</dbReference>
<dbReference type="InterPro" id="IPR016024">
    <property type="entry name" value="ARM-type_fold"/>
</dbReference>
<dbReference type="CDD" id="cd02440">
    <property type="entry name" value="AdoMet_MTases"/>
    <property type="match status" value="1"/>
</dbReference>
<dbReference type="OrthoDB" id="1637728at2"/>
<dbReference type="InterPro" id="IPR029063">
    <property type="entry name" value="SAM-dependent_MTases_sf"/>
</dbReference>
<keyword evidence="3" id="KW-1185">Reference proteome</keyword>
<gene>
    <name evidence="2" type="ORF">SAMN05661086_02021</name>
</gene>
<evidence type="ECO:0000313" key="3">
    <source>
        <dbReference type="Proteomes" id="UP000199659"/>
    </source>
</evidence>
<dbReference type="Gene3D" id="3.40.50.150">
    <property type="entry name" value="Vaccinia Virus protein VP39"/>
    <property type="match status" value="1"/>
</dbReference>
<dbReference type="GO" id="GO:0030488">
    <property type="term" value="P:tRNA methylation"/>
    <property type="evidence" value="ECO:0007669"/>
    <property type="project" value="TreeGrafter"/>
</dbReference>
<dbReference type="Pfam" id="PF01170">
    <property type="entry name" value="UPF0020"/>
    <property type="match status" value="1"/>
</dbReference>
<proteinExistence type="predicted"/>
<dbReference type="PANTHER" id="PTHR14911:SF13">
    <property type="entry name" value="TRNA (GUANINE(6)-N2)-METHYLTRANSFERASE THUMP3"/>
    <property type="match status" value="1"/>
</dbReference>
<accession>A0A1I6JWV4</accession>
<dbReference type="AlphaFoldDB" id="A0A1I6JWV4"/>